<dbReference type="Pfam" id="PF04760">
    <property type="entry name" value="IF2_N"/>
    <property type="match status" value="1"/>
</dbReference>
<protein>
    <recommendedName>
        <fullName evidence="2">Translation initiation factor IF-2 N-terminal domain-containing protein</fullName>
    </recommendedName>
</protein>
<name>A0A3B1CIV3_9ZZZZ</name>
<evidence type="ECO:0000313" key="3">
    <source>
        <dbReference type="EMBL" id="VAX18705.1"/>
    </source>
</evidence>
<feature type="compositionally biased region" description="Basic and acidic residues" evidence="1">
    <location>
        <begin position="85"/>
        <end position="99"/>
    </location>
</feature>
<reference evidence="3" key="1">
    <citation type="submission" date="2018-06" db="EMBL/GenBank/DDBJ databases">
        <authorList>
            <person name="Zhirakovskaya E."/>
        </authorList>
    </citation>
    <scope>NUCLEOTIDE SEQUENCE</scope>
</reference>
<organism evidence="3">
    <name type="scientific">hydrothermal vent metagenome</name>
    <dbReference type="NCBI Taxonomy" id="652676"/>
    <lineage>
        <taxon>unclassified sequences</taxon>
        <taxon>metagenomes</taxon>
        <taxon>ecological metagenomes</taxon>
    </lineage>
</organism>
<feature type="domain" description="Translation initiation factor IF-2 N-terminal" evidence="2">
    <location>
        <begin position="1"/>
        <end position="51"/>
    </location>
</feature>
<dbReference type="Gene3D" id="1.10.10.2480">
    <property type="match status" value="1"/>
</dbReference>
<dbReference type="EMBL" id="UOGA01000134">
    <property type="protein sequence ID" value="VAX18705.1"/>
    <property type="molecule type" value="Genomic_DNA"/>
</dbReference>
<feature type="compositionally biased region" description="Basic and acidic residues" evidence="1">
    <location>
        <begin position="49"/>
        <end position="58"/>
    </location>
</feature>
<sequence length="127" mass="13522">MSGVRIYELAKEYGVPNKALIDMLGGMGYPVKSHSSSIDMHLADRLRRQIKQKGLEKPRPKKPAKATAKGAAPKTAKPAKKAATRKTETPAKIPVDKKAPAPAPNPAPTQKPVAKKTAAKPQPAVSK</sequence>
<dbReference type="AlphaFoldDB" id="A0A3B1CIV3"/>
<feature type="non-terminal residue" evidence="3">
    <location>
        <position position="127"/>
    </location>
</feature>
<evidence type="ECO:0000259" key="2">
    <source>
        <dbReference type="Pfam" id="PF04760"/>
    </source>
</evidence>
<proteinExistence type="predicted"/>
<evidence type="ECO:0000256" key="1">
    <source>
        <dbReference type="SAM" id="MobiDB-lite"/>
    </source>
</evidence>
<dbReference type="InterPro" id="IPR006847">
    <property type="entry name" value="IF2_N"/>
</dbReference>
<feature type="compositionally biased region" description="Low complexity" evidence="1">
    <location>
        <begin position="65"/>
        <end position="76"/>
    </location>
</feature>
<gene>
    <name evidence="3" type="ORF">MNBD_NITROSPINAE04-215</name>
</gene>
<feature type="region of interest" description="Disordered" evidence="1">
    <location>
        <begin position="49"/>
        <end position="127"/>
    </location>
</feature>
<accession>A0A3B1CIV3</accession>